<organism evidence="2 3">
    <name type="scientific">Schizopora paradoxa</name>
    <dbReference type="NCBI Taxonomy" id="27342"/>
    <lineage>
        <taxon>Eukaryota</taxon>
        <taxon>Fungi</taxon>
        <taxon>Dikarya</taxon>
        <taxon>Basidiomycota</taxon>
        <taxon>Agaricomycotina</taxon>
        <taxon>Agaricomycetes</taxon>
        <taxon>Hymenochaetales</taxon>
        <taxon>Schizoporaceae</taxon>
        <taxon>Schizopora</taxon>
    </lineage>
</organism>
<evidence type="ECO:0000259" key="1">
    <source>
        <dbReference type="Pfam" id="PF00149"/>
    </source>
</evidence>
<sequence>MPAVIHTSYDIENPPPRLDPSWTRFVCISDTHSTITAVPPGDVLLHGGDLSSWGTYKQLRKTLDWLMTLPHELKVIIAGNHDHCLDLELKSQSWFGGLDPEDVDQALSFVRSDDVKASGLVYLDHESTAITSSNGVQWTVYGSPAAPVYVEGAFQYFDRKEAKEEWARIPDNVEILMTHTPPHGILDLSKRGKQAGCRELMSKLQSLENCRLHVFGHIHEGFGAEIREMKKGENKWETVFVNAAVAMGNLPIIIDMKKD</sequence>
<gene>
    <name evidence="2" type="ORF">SCHPADRAFT_922067</name>
</gene>
<dbReference type="STRING" id="27342.A0A0H2RFU2"/>
<evidence type="ECO:0000313" key="2">
    <source>
        <dbReference type="EMBL" id="KLO10407.1"/>
    </source>
</evidence>
<dbReference type="Proteomes" id="UP000053477">
    <property type="component" value="Unassembled WGS sequence"/>
</dbReference>
<reference evidence="2 3" key="1">
    <citation type="submission" date="2015-04" db="EMBL/GenBank/DDBJ databases">
        <title>Complete genome sequence of Schizopora paradoxa KUC8140, a cosmopolitan wood degrader in East Asia.</title>
        <authorList>
            <consortium name="DOE Joint Genome Institute"/>
            <person name="Min B."/>
            <person name="Park H."/>
            <person name="Jang Y."/>
            <person name="Kim J.-J."/>
            <person name="Kim K.H."/>
            <person name="Pangilinan J."/>
            <person name="Lipzen A."/>
            <person name="Riley R."/>
            <person name="Grigoriev I.V."/>
            <person name="Spatafora J.W."/>
            <person name="Choi I.-G."/>
        </authorList>
    </citation>
    <scope>NUCLEOTIDE SEQUENCE [LARGE SCALE GENOMIC DNA]</scope>
    <source>
        <strain evidence="2 3">KUC8140</strain>
    </source>
</reference>
<name>A0A0H2RFU2_9AGAM</name>
<dbReference type="SUPFAM" id="SSF56300">
    <property type="entry name" value="Metallo-dependent phosphatases"/>
    <property type="match status" value="1"/>
</dbReference>
<dbReference type="InterPro" id="IPR004843">
    <property type="entry name" value="Calcineurin-like_PHP"/>
</dbReference>
<proteinExistence type="predicted"/>
<dbReference type="InterPro" id="IPR051693">
    <property type="entry name" value="UPF0046_metallophosphoest"/>
</dbReference>
<dbReference type="Pfam" id="PF00149">
    <property type="entry name" value="Metallophos"/>
    <property type="match status" value="1"/>
</dbReference>
<dbReference type="CDD" id="cd07379">
    <property type="entry name" value="MPP_239FB"/>
    <property type="match status" value="1"/>
</dbReference>
<dbReference type="Gene3D" id="3.60.21.10">
    <property type="match status" value="1"/>
</dbReference>
<keyword evidence="3" id="KW-1185">Reference proteome</keyword>
<accession>A0A0H2RFU2</accession>
<dbReference type="OrthoDB" id="630188at2759"/>
<protein>
    <submittedName>
        <fullName evidence="2">Metallo-dependent phosphatase</fullName>
    </submittedName>
</protein>
<dbReference type="AlphaFoldDB" id="A0A0H2RFU2"/>
<dbReference type="InParanoid" id="A0A0H2RFU2"/>
<dbReference type="InterPro" id="IPR029052">
    <property type="entry name" value="Metallo-depent_PP-like"/>
</dbReference>
<evidence type="ECO:0000313" key="3">
    <source>
        <dbReference type="Proteomes" id="UP000053477"/>
    </source>
</evidence>
<dbReference type="EMBL" id="KQ086027">
    <property type="protein sequence ID" value="KLO10407.1"/>
    <property type="molecule type" value="Genomic_DNA"/>
</dbReference>
<feature type="domain" description="Calcineurin-like phosphoesterase" evidence="1">
    <location>
        <begin position="24"/>
        <end position="220"/>
    </location>
</feature>
<dbReference type="PANTHER" id="PTHR12905:SF0">
    <property type="entry name" value="CALCINEURIN-LIKE PHOSPHOESTERASE DOMAIN-CONTAINING PROTEIN"/>
    <property type="match status" value="1"/>
</dbReference>
<dbReference type="PANTHER" id="PTHR12905">
    <property type="entry name" value="METALLOPHOSPHOESTERASE"/>
    <property type="match status" value="1"/>
</dbReference>
<dbReference type="GO" id="GO:0016787">
    <property type="term" value="F:hydrolase activity"/>
    <property type="evidence" value="ECO:0007669"/>
    <property type="project" value="InterPro"/>
</dbReference>